<feature type="signal peptide" evidence="1">
    <location>
        <begin position="1"/>
        <end position="20"/>
    </location>
</feature>
<organism evidence="2 3">
    <name type="scientific">Pontiella sulfatireligans</name>
    <dbReference type="NCBI Taxonomy" id="2750658"/>
    <lineage>
        <taxon>Bacteria</taxon>
        <taxon>Pseudomonadati</taxon>
        <taxon>Kiritimatiellota</taxon>
        <taxon>Kiritimatiellia</taxon>
        <taxon>Kiritimatiellales</taxon>
        <taxon>Pontiellaceae</taxon>
        <taxon>Pontiella</taxon>
    </lineage>
</organism>
<dbReference type="Proteomes" id="UP000346198">
    <property type="component" value="Unassembled WGS sequence"/>
</dbReference>
<name>A0A6C2UI47_9BACT</name>
<keyword evidence="3" id="KW-1185">Reference proteome</keyword>
<protein>
    <submittedName>
        <fullName evidence="2">Uncharacterized protein</fullName>
    </submittedName>
</protein>
<proteinExistence type="predicted"/>
<gene>
    <name evidence="2" type="ORF">SCARR_01952</name>
</gene>
<reference evidence="2 3" key="1">
    <citation type="submission" date="2019-04" db="EMBL/GenBank/DDBJ databases">
        <authorList>
            <person name="Van Vliet M D."/>
        </authorList>
    </citation>
    <scope>NUCLEOTIDE SEQUENCE [LARGE SCALE GENOMIC DNA]</scope>
    <source>
        <strain evidence="2 3">F21</strain>
    </source>
</reference>
<evidence type="ECO:0000256" key="1">
    <source>
        <dbReference type="SAM" id="SignalP"/>
    </source>
</evidence>
<accession>A0A6C2UI47</accession>
<evidence type="ECO:0000313" key="2">
    <source>
        <dbReference type="EMBL" id="VGO19892.1"/>
    </source>
</evidence>
<dbReference type="EMBL" id="CAAHFH010000001">
    <property type="protein sequence ID" value="VGO19892.1"/>
    <property type="molecule type" value="Genomic_DNA"/>
</dbReference>
<dbReference type="AlphaFoldDB" id="A0A6C2UI47"/>
<dbReference type="RefSeq" id="WP_136061359.1">
    <property type="nucleotide sequence ID" value="NZ_CAAHFH010000001.1"/>
</dbReference>
<keyword evidence="1" id="KW-0732">Signal</keyword>
<evidence type="ECO:0000313" key="3">
    <source>
        <dbReference type="Proteomes" id="UP000346198"/>
    </source>
</evidence>
<sequence length="239" mass="26661">MKIKIVALAVVLSCATMPSAQVVYIDSPDGSGQQAVTDLFNPDYSSKWIKPGEDPQPTLRRNMSEDSEVRVLFPGDYWLNGELIRAHADQGAADGDSIITDKKLTELPALEAAAMSNTDEKTEAVAIQAADAGTLRLGQLTRNELRDWLWMPISKPKTVSYFANGKKKVAQTIVIEPERPSLRALLATVRIPEYVRLEPQPPALTWKDWIKPSVILKQWDHYWTHDTGTTPVTLFMADF</sequence>
<feature type="chain" id="PRO_5025657081" evidence="1">
    <location>
        <begin position="21"/>
        <end position="239"/>
    </location>
</feature>